<proteinExistence type="predicted"/>
<sequence>MTDLPLVDPTCMELEAEEFFALDEWRAPLESMLADAEEQMRVEEGAYCALRSPAYDYIQERLEQESEGSFEEGRMEATAMLIAEAHDVRMDQRR</sequence>
<protein>
    <submittedName>
        <fullName evidence="1">Uncharacterized protein</fullName>
    </submittedName>
</protein>
<dbReference type="AlphaFoldDB" id="A0A1Y2K1W1"/>
<evidence type="ECO:0000313" key="1">
    <source>
        <dbReference type="EMBL" id="OSM00311.1"/>
    </source>
</evidence>
<reference evidence="1 2" key="1">
    <citation type="journal article" date="2016" name="BMC Genomics">
        <title>Combined genomic and structural analyses of a cultured magnetotactic bacterium reveals its niche adaptation to a dynamic environment.</title>
        <authorList>
            <person name="Araujo A.C."/>
            <person name="Morillo V."/>
            <person name="Cypriano J."/>
            <person name="Teixeira L.C."/>
            <person name="Leao P."/>
            <person name="Lyra S."/>
            <person name="Almeida L.G."/>
            <person name="Bazylinski D.A."/>
            <person name="Vasconcellos A.T."/>
            <person name="Abreu F."/>
            <person name="Lins U."/>
        </authorList>
    </citation>
    <scope>NUCLEOTIDE SEQUENCE [LARGE SCALE GENOMIC DNA]</scope>
    <source>
        <strain evidence="1 2">IT-1</strain>
    </source>
</reference>
<dbReference type="Proteomes" id="UP000194003">
    <property type="component" value="Unassembled WGS sequence"/>
</dbReference>
<name>A0A1Y2K1W1_9PROT</name>
<comment type="caution">
    <text evidence="1">The sequence shown here is derived from an EMBL/GenBank/DDBJ whole genome shotgun (WGS) entry which is preliminary data.</text>
</comment>
<keyword evidence="2" id="KW-1185">Reference proteome</keyword>
<dbReference type="EMBL" id="LVJN01000021">
    <property type="protein sequence ID" value="OSM00311.1"/>
    <property type="molecule type" value="Genomic_DNA"/>
</dbReference>
<gene>
    <name evidence="1" type="ORF">MAIT1_00800</name>
</gene>
<organism evidence="1 2">
    <name type="scientific">Magnetofaba australis IT-1</name>
    <dbReference type="NCBI Taxonomy" id="1434232"/>
    <lineage>
        <taxon>Bacteria</taxon>
        <taxon>Pseudomonadati</taxon>
        <taxon>Pseudomonadota</taxon>
        <taxon>Magnetococcia</taxon>
        <taxon>Magnetococcales</taxon>
        <taxon>Magnetococcaceae</taxon>
        <taxon>Magnetofaba</taxon>
    </lineage>
</organism>
<accession>A0A1Y2K1W1</accession>
<evidence type="ECO:0000313" key="2">
    <source>
        <dbReference type="Proteomes" id="UP000194003"/>
    </source>
</evidence>